<evidence type="ECO:0000313" key="3">
    <source>
        <dbReference type="Proteomes" id="UP001187734"/>
    </source>
</evidence>
<feature type="compositionally biased region" description="Polar residues" evidence="1">
    <location>
        <begin position="1"/>
        <end position="22"/>
    </location>
</feature>
<dbReference type="AlphaFoldDB" id="A0AAE8SNB5"/>
<proteinExistence type="predicted"/>
<organism evidence="2 3">
    <name type="scientific">Fusarium torulosum</name>
    <dbReference type="NCBI Taxonomy" id="33205"/>
    <lineage>
        <taxon>Eukaryota</taxon>
        <taxon>Fungi</taxon>
        <taxon>Dikarya</taxon>
        <taxon>Ascomycota</taxon>
        <taxon>Pezizomycotina</taxon>
        <taxon>Sordariomycetes</taxon>
        <taxon>Hypocreomycetidae</taxon>
        <taxon>Hypocreales</taxon>
        <taxon>Nectriaceae</taxon>
        <taxon>Fusarium</taxon>
    </lineage>
</organism>
<evidence type="ECO:0000313" key="2">
    <source>
        <dbReference type="EMBL" id="SPJ86811.1"/>
    </source>
</evidence>
<name>A0AAE8SNB5_9HYPO</name>
<sequence>MSNNPGGLNGSIWSKNGSSRLNNRYYAPARPSSQPSIPSQPQPIPQPRQPLLPQQYQPPQQSQLPVPSQISLPPPQPALAPPTSSIASTRLRPAQAFNRFEQACQRLRWKFIDLQTSYHRALNAIDFGFTVAEAEKNFKVDFYEFYAWIEQALVLLLLVFGITIPRGPGHGGRAHAYHYQVIVALEAPTCPVYEALGTGEANQALRKAKELRNKWKDMSEGKDTPPLKMYDLNWLVGQILGGLEVGYAIAARAVEEEALRGQGEDMDEQMAMGADGEWDWMVEPMDWEGV</sequence>
<feature type="compositionally biased region" description="Low complexity" evidence="1">
    <location>
        <begin position="28"/>
        <end position="37"/>
    </location>
</feature>
<comment type="caution">
    <text evidence="2">The sequence shown here is derived from an EMBL/GenBank/DDBJ whole genome shotgun (WGS) entry which is preliminary data.</text>
</comment>
<gene>
    <name evidence="2" type="ORF">FTOL_11836</name>
</gene>
<dbReference type="EMBL" id="ONZP01000520">
    <property type="protein sequence ID" value="SPJ86811.1"/>
    <property type="molecule type" value="Genomic_DNA"/>
</dbReference>
<feature type="region of interest" description="Disordered" evidence="1">
    <location>
        <begin position="1"/>
        <end position="85"/>
    </location>
</feature>
<keyword evidence="3" id="KW-1185">Reference proteome</keyword>
<protein>
    <submittedName>
        <fullName evidence="2">Uncharacterized protein</fullName>
    </submittedName>
</protein>
<feature type="compositionally biased region" description="Pro residues" evidence="1">
    <location>
        <begin position="38"/>
        <end position="50"/>
    </location>
</feature>
<feature type="compositionally biased region" description="Low complexity" evidence="1">
    <location>
        <begin position="51"/>
        <end position="71"/>
    </location>
</feature>
<dbReference type="Proteomes" id="UP001187734">
    <property type="component" value="Unassembled WGS sequence"/>
</dbReference>
<evidence type="ECO:0000256" key="1">
    <source>
        <dbReference type="SAM" id="MobiDB-lite"/>
    </source>
</evidence>
<accession>A0AAE8SNB5</accession>
<reference evidence="2" key="1">
    <citation type="submission" date="2018-03" db="EMBL/GenBank/DDBJ databases">
        <authorList>
            <person name="Guldener U."/>
        </authorList>
    </citation>
    <scope>NUCLEOTIDE SEQUENCE</scope>
</reference>